<accession>A0A5C1H839</accession>
<proteinExistence type="predicted"/>
<keyword evidence="1" id="KW-0804">Transcription</keyword>
<gene>
    <name evidence="1" type="primary">rpoC2B</name>
</gene>
<dbReference type="GO" id="GO:0000428">
    <property type="term" value="C:DNA-directed RNA polymerase complex"/>
    <property type="evidence" value="ECO:0007669"/>
    <property type="project" value="UniProtKB-KW"/>
</dbReference>
<dbReference type="PANTHER" id="PTHR48443">
    <property type="entry name" value="DNA-DIRECTED RNA POLYMERASE SUBUNIT BETA"/>
    <property type="match status" value="1"/>
</dbReference>
<dbReference type="AlphaFoldDB" id="A0A5C1H839"/>
<dbReference type="Gene3D" id="1.10.1790.20">
    <property type="match status" value="1"/>
</dbReference>
<name>A0A5C1H839_9APIC</name>
<keyword evidence="1" id="KW-0240">DNA-directed RNA polymerase</keyword>
<dbReference type="PANTHER" id="PTHR48443:SF2">
    <property type="entry name" value="DNA-DIRECTED RNA POLYMERASE SUBUNIT BETA"/>
    <property type="match status" value="1"/>
</dbReference>
<evidence type="ECO:0000313" key="1">
    <source>
        <dbReference type="EMBL" id="QEM01674.1"/>
    </source>
</evidence>
<dbReference type="EMBL" id="MK573203">
    <property type="protein sequence ID" value="QEM01674.1"/>
    <property type="molecule type" value="Genomic_DNA"/>
</dbReference>
<protein>
    <submittedName>
        <fullName evidence="1">Plastid-encoded DNA-directed RNA polymerase beta''B</fullName>
    </submittedName>
</protein>
<organism evidence="1">
    <name type="scientific">Nephromyces sp. ex Molgula occidentalis</name>
    <dbReference type="NCBI Taxonomy" id="2544991"/>
    <lineage>
        <taxon>Eukaryota</taxon>
        <taxon>Sar</taxon>
        <taxon>Alveolata</taxon>
        <taxon>Apicomplexa</taxon>
        <taxon>Aconoidasida</taxon>
        <taxon>Nephromycida</taxon>
        <taxon>Nephromyces</taxon>
    </lineage>
</organism>
<sequence>MLYLIYKLVNKNLKSNYKFLKFKFYYKLIFFIKLKKIFLNKFFFISKNIIKLLIFNSEFIYFSNNIFKIKYKFFKKLFLNNIYIFYKNKYFDYNEIIYNKNKFKLFKIKNNKFLITEWKNFKIFTFKNYKFYKLNFFDNLKLPLTIKKTNWIQILHKYISTKKINLINYLYTSNSPLNKEIINQLKLYFIKNSIFISFLIKTNNYLQNIFSNYNFSKKAEDITYGLQIIETIFENKWKNYNYLIIDKGNLIFKISNTIYNNYNFHFINKFLIYNEKNLVKWLINLSNKPLLTLSKISSIYEIGSILNIGNYNPQLILTSKYNSLYIKNNQYLASKSTFNFIQNIITESLIKQYLNNNIKLSLIHFEIIVKKMTSFVKIIQIGNTTFNMFEILPLNLVHFINLANNFHYYKSSLYKPVLLGISRSILAYSSFFTSISFQETTKMLIKAALENKVDWLINIKTKIIISDLIPSGSGWYRYFNKN</sequence>
<reference evidence="1" key="1">
    <citation type="journal article" date="2019" name="Genome Biol. Evol.">
        <title>Nephromyces represents a diverse and novel lineage of the Apicomplexa that has retained apicoplasts.</title>
        <authorList>
            <person name="Munoz-Gomez S.A."/>
            <person name="Durnin K."/>
            <person name="Eme L."/>
            <person name="Paight C."/>
            <person name="Lane C.E."/>
            <person name="Saffo M.B."/>
            <person name="Slamovits C.H."/>
        </authorList>
    </citation>
    <scope>NUCLEOTIDE SEQUENCE</scope>
    <source>
        <strain evidence="1">461</strain>
    </source>
</reference>
<dbReference type="Gene3D" id="1.10.150.390">
    <property type="match status" value="1"/>
</dbReference>
<dbReference type="SUPFAM" id="SSF64484">
    <property type="entry name" value="beta and beta-prime subunits of DNA dependent RNA-polymerase"/>
    <property type="match status" value="1"/>
</dbReference>